<dbReference type="CDD" id="cd00090">
    <property type="entry name" value="HTH_ARSR"/>
    <property type="match status" value="1"/>
</dbReference>
<dbReference type="SUPFAM" id="SSF46785">
    <property type="entry name" value="Winged helix' DNA-binding domain"/>
    <property type="match status" value="1"/>
</dbReference>
<keyword evidence="6" id="KW-1185">Reference proteome</keyword>
<keyword evidence="1" id="KW-0805">Transcription regulation</keyword>
<keyword evidence="2" id="KW-0238">DNA-binding</keyword>
<dbReference type="InterPro" id="IPR011991">
    <property type="entry name" value="ArsR-like_HTH"/>
</dbReference>
<dbReference type="Pfam" id="PF19361">
    <property type="entry name" value="DUF5937"/>
    <property type="match status" value="1"/>
</dbReference>
<reference evidence="5" key="1">
    <citation type="journal article" date="2019" name="Microbiol. Resour. Announc.">
        <title>Draft Genomic Sequences of Streptomyces misionensis and Streptomyces albidoflavus, bacteria applied for phytopathogen biocontrol.</title>
        <authorList>
            <person name="Pylro V."/>
            <person name="Dias A."/>
            <person name="Andreote F."/>
            <person name="Varani A."/>
            <person name="Andreote C."/>
            <person name="Bernardo E."/>
            <person name="Martins T."/>
        </authorList>
    </citation>
    <scope>NUCLEOTIDE SEQUENCE [LARGE SCALE GENOMIC DNA]</scope>
    <source>
        <strain evidence="5">66</strain>
    </source>
</reference>
<evidence type="ECO:0000313" key="5">
    <source>
        <dbReference type="EMBL" id="TWV53533.1"/>
    </source>
</evidence>
<dbReference type="EMBL" id="VOGW01000055">
    <property type="protein sequence ID" value="TWV53533.1"/>
    <property type="molecule type" value="Genomic_DNA"/>
</dbReference>
<dbReference type="PANTHER" id="PTHR43132:SF6">
    <property type="entry name" value="HTH-TYPE TRANSCRIPTIONAL REPRESSOR CZRA"/>
    <property type="match status" value="1"/>
</dbReference>
<dbReference type="PANTHER" id="PTHR43132">
    <property type="entry name" value="ARSENICAL RESISTANCE OPERON REPRESSOR ARSR-RELATED"/>
    <property type="match status" value="1"/>
</dbReference>
<dbReference type="InterPro" id="IPR045981">
    <property type="entry name" value="DUF5937"/>
</dbReference>
<evidence type="ECO:0000256" key="1">
    <source>
        <dbReference type="ARBA" id="ARBA00023015"/>
    </source>
</evidence>
<dbReference type="GO" id="GO:0003700">
    <property type="term" value="F:DNA-binding transcription factor activity"/>
    <property type="evidence" value="ECO:0007669"/>
    <property type="project" value="InterPro"/>
</dbReference>
<accession>A0A5C6JZN8</accession>
<protein>
    <submittedName>
        <fullName evidence="5">Helix-turn-helix domain-containing protein</fullName>
    </submittedName>
</protein>
<gene>
    <name evidence="5" type="ORF">FRZ03_09985</name>
</gene>
<dbReference type="AlphaFoldDB" id="A0A5C6JZN8"/>
<dbReference type="InterPro" id="IPR001845">
    <property type="entry name" value="HTH_ArsR_DNA-bd_dom"/>
</dbReference>
<evidence type="ECO:0000256" key="2">
    <source>
        <dbReference type="ARBA" id="ARBA00023125"/>
    </source>
</evidence>
<feature type="domain" description="HTH arsR-type" evidence="4">
    <location>
        <begin position="258"/>
        <end position="333"/>
    </location>
</feature>
<organism evidence="5 6">
    <name type="scientific">Streptomyces misionensis</name>
    <dbReference type="NCBI Taxonomy" id="67331"/>
    <lineage>
        <taxon>Bacteria</taxon>
        <taxon>Bacillati</taxon>
        <taxon>Actinomycetota</taxon>
        <taxon>Actinomycetes</taxon>
        <taxon>Kitasatosporales</taxon>
        <taxon>Streptomycetaceae</taxon>
        <taxon>Streptomyces</taxon>
    </lineage>
</organism>
<sequence>MAIEVGPVDVARTRFAISPLGEAMQALRVAAGVQAAGPLRPWAERIAPRYERLRRQVPAVGALTTLFRRGRYNADFIHPPPSGPDGDFAAELAAVRATSLRRARLELARNLAGLPTPPRHVQRVLDAPDVVTRLADALEASWHALVEPDWPRLRTVLERDLVRRAGHLAMYGWAAALSDLDPRVSWCSQGQAGTIEVRTGSPAERHRHQLAGKGLLLMPTVYGTLISYVEPPWPYALVYPARGIADLLGPVPRTPDGEALGRLVGPRRADVLRALSVPATTTQLVARLGLSLGTVGSHLAVLRDAGLVTRTRTGRTVRYEHTPLGAALANKPTAFGTDRMVQGT</sequence>
<dbReference type="InterPro" id="IPR036388">
    <property type="entry name" value="WH-like_DNA-bd_sf"/>
</dbReference>
<dbReference type="InterPro" id="IPR051011">
    <property type="entry name" value="Metal_resp_trans_reg"/>
</dbReference>
<comment type="caution">
    <text evidence="5">The sequence shown here is derived from an EMBL/GenBank/DDBJ whole genome shotgun (WGS) entry which is preliminary data.</text>
</comment>
<dbReference type="SMART" id="SM00418">
    <property type="entry name" value="HTH_ARSR"/>
    <property type="match status" value="1"/>
</dbReference>
<keyword evidence="3" id="KW-0804">Transcription</keyword>
<dbReference type="Gene3D" id="1.10.10.10">
    <property type="entry name" value="Winged helix-like DNA-binding domain superfamily/Winged helix DNA-binding domain"/>
    <property type="match status" value="1"/>
</dbReference>
<evidence type="ECO:0000256" key="3">
    <source>
        <dbReference type="ARBA" id="ARBA00023163"/>
    </source>
</evidence>
<evidence type="ECO:0000259" key="4">
    <source>
        <dbReference type="SMART" id="SM00418"/>
    </source>
</evidence>
<dbReference type="InterPro" id="IPR036390">
    <property type="entry name" value="WH_DNA-bd_sf"/>
</dbReference>
<dbReference type="Pfam" id="PF12840">
    <property type="entry name" value="HTH_20"/>
    <property type="match status" value="1"/>
</dbReference>
<evidence type="ECO:0000313" key="6">
    <source>
        <dbReference type="Proteomes" id="UP000320481"/>
    </source>
</evidence>
<name>A0A5C6JZN8_9ACTN</name>
<proteinExistence type="predicted"/>
<dbReference type="Proteomes" id="UP000320481">
    <property type="component" value="Unassembled WGS sequence"/>
</dbReference>
<dbReference type="GO" id="GO:0003677">
    <property type="term" value="F:DNA binding"/>
    <property type="evidence" value="ECO:0007669"/>
    <property type="project" value="UniProtKB-KW"/>
</dbReference>